<dbReference type="PRINTS" id="PR00344">
    <property type="entry name" value="BCTRLSENSOR"/>
</dbReference>
<evidence type="ECO:0000256" key="1">
    <source>
        <dbReference type="ARBA" id="ARBA00000085"/>
    </source>
</evidence>
<evidence type="ECO:0000313" key="10">
    <source>
        <dbReference type="Proteomes" id="UP000177791"/>
    </source>
</evidence>
<dbReference type="EMBL" id="MDZC01000010">
    <property type="protein sequence ID" value="OGX88868.1"/>
    <property type="molecule type" value="Genomic_DNA"/>
</dbReference>
<evidence type="ECO:0000256" key="4">
    <source>
        <dbReference type="ARBA" id="ARBA00022679"/>
    </source>
</evidence>
<dbReference type="GO" id="GO:0000155">
    <property type="term" value="F:phosphorelay sensor kinase activity"/>
    <property type="evidence" value="ECO:0007669"/>
    <property type="project" value="InterPro"/>
</dbReference>
<dbReference type="InterPro" id="IPR036097">
    <property type="entry name" value="HisK_dim/P_sf"/>
</dbReference>
<dbReference type="PANTHER" id="PTHR43047:SF68">
    <property type="entry name" value="HISTIDINE KINASE 5"/>
    <property type="match status" value="1"/>
</dbReference>
<sequence length="542" mass="60442">MPTLPVAYTAVLSELMYAHSGEMAGIYDLDLRWFTHVNPAGVELLAYPSEEALLADANHSLRIPPWTPEQWQRLCDITRREGHHELEADIRRHVGEPFRAYVKLTYFEIDGRALFLVNITEHSRLQQAERALAHSVRRFEAVFTNATLGIIVCDQPGRILSVNAHAGQLFGYAPPELLGQQIEVLVPDAAGRHHAQLRQSYNGDPQVRPMGHNRPLAGQRRDGSVFPVEASLSYFYLDEELYVVAYLVDLTAKQAAEQELLAQHQRVARLNAELEQKVVDRTNALMLTLHQLENRSEELAQALQAEQMLGELKSRFVSMASHEFRTPLTAVLSSADLIEEFPGGHQQAQRLKYINHIRTSVQHLNTILEEFLSVGRIEDGKIEAHPSNLNLTSLVHDTVADMQSLLKSGQVIDWQVDCPIPVRLDASLLRKILMNLLSNSLKYSGENSVITVRASCLLQELTITVKDRGLGISTEDQAHLFEQFYRAPTVVSVPGTGLGLYIIAKYLELMGGTIDLQSVLNEGTSVTIKLPLATPDQGDAAP</sequence>
<dbReference type="SMART" id="SM00388">
    <property type="entry name" value="HisKA"/>
    <property type="match status" value="1"/>
</dbReference>
<keyword evidence="3" id="KW-0597">Phosphoprotein</keyword>
<dbReference type="EC" id="2.7.13.3" evidence="2"/>
<dbReference type="GO" id="GO:0005886">
    <property type="term" value="C:plasma membrane"/>
    <property type="evidence" value="ECO:0007669"/>
    <property type="project" value="TreeGrafter"/>
</dbReference>
<keyword evidence="4" id="KW-0808">Transferase</keyword>
<dbReference type="InterPro" id="IPR000014">
    <property type="entry name" value="PAS"/>
</dbReference>
<dbReference type="Proteomes" id="UP000177791">
    <property type="component" value="Unassembled WGS sequence"/>
</dbReference>
<dbReference type="OrthoDB" id="9808408at2"/>
<organism evidence="9 10">
    <name type="scientific">Hymenobacter glacialis</name>
    <dbReference type="NCBI Taxonomy" id="1908236"/>
    <lineage>
        <taxon>Bacteria</taxon>
        <taxon>Pseudomonadati</taxon>
        <taxon>Bacteroidota</taxon>
        <taxon>Cytophagia</taxon>
        <taxon>Cytophagales</taxon>
        <taxon>Hymenobacteraceae</taxon>
        <taxon>Hymenobacter</taxon>
    </lineage>
</organism>
<comment type="catalytic activity">
    <reaction evidence="1">
        <text>ATP + protein L-histidine = ADP + protein N-phospho-L-histidine.</text>
        <dbReference type="EC" id="2.7.13.3"/>
    </reaction>
</comment>
<dbReference type="CDD" id="cd00130">
    <property type="entry name" value="PAS"/>
    <property type="match status" value="1"/>
</dbReference>
<dbReference type="SUPFAM" id="SSF55785">
    <property type="entry name" value="PYP-like sensor domain (PAS domain)"/>
    <property type="match status" value="2"/>
</dbReference>
<dbReference type="InterPro" id="IPR005467">
    <property type="entry name" value="His_kinase_dom"/>
</dbReference>
<dbReference type="Pfam" id="PF00512">
    <property type="entry name" value="HisKA"/>
    <property type="match status" value="1"/>
</dbReference>
<dbReference type="Pfam" id="PF02518">
    <property type="entry name" value="HATPase_c"/>
    <property type="match status" value="1"/>
</dbReference>
<protein>
    <recommendedName>
        <fullName evidence="2">histidine kinase</fullName>
        <ecNumber evidence="2">2.7.13.3</ecNumber>
    </recommendedName>
</protein>
<dbReference type="SUPFAM" id="SSF55874">
    <property type="entry name" value="ATPase domain of HSP90 chaperone/DNA topoisomerase II/histidine kinase"/>
    <property type="match status" value="1"/>
</dbReference>
<keyword evidence="6" id="KW-0175">Coiled coil</keyword>
<evidence type="ECO:0000313" key="9">
    <source>
        <dbReference type="EMBL" id="OGX88868.1"/>
    </source>
</evidence>
<feature type="domain" description="Histidine kinase" evidence="7">
    <location>
        <begin position="319"/>
        <end position="534"/>
    </location>
</feature>
<feature type="domain" description="PAS" evidence="8">
    <location>
        <begin position="135"/>
        <end position="204"/>
    </location>
</feature>
<evidence type="ECO:0000256" key="6">
    <source>
        <dbReference type="SAM" id="Coils"/>
    </source>
</evidence>
<dbReference type="Gene3D" id="1.10.287.130">
    <property type="match status" value="1"/>
</dbReference>
<dbReference type="InterPro" id="IPR035965">
    <property type="entry name" value="PAS-like_dom_sf"/>
</dbReference>
<proteinExistence type="predicted"/>
<reference evidence="9 10" key="1">
    <citation type="submission" date="2016-08" db="EMBL/GenBank/DDBJ databases">
        <title>Hymenobacter coccineus sp. nov., Hymenobacter lapidarius sp. nov. and Hymenobacter glacialis sp. nov., isolated from Antarctic soil.</title>
        <authorList>
            <person name="Sedlacek I."/>
            <person name="Kralova S."/>
            <person name="Kyrova K."/>
            <person name="Maslanova I."/>
            <person name="Stankova E."/>
            <person name="Vrbovska V."/>
            <person name="Nemec M."/>
            <person name="Bartak M."/>
            <person name="Svec P."/>
            <person name="Busse H.-J."/>
            <person name="Pantucek R."/>
        </authorList>
    </citation>
    <scope>NUCLEOTIDE SEQUENCE [LARGE SCALE GENOMIC DNA]</scope>
    <source>
        <strain evidence="9 10">CCM 8648</strain>
    </source>
</reference>
<keyword evidence="5 9" id="KW-0418">Kinase</keyword>
<comment type="caution">
    <text evidence="9">The sequence shown here is derived from an EMBL/GenBank/DDBJ whole genome shotgun (WGS) entry which is preliminary data.</text>
</comment>
<dbReference type="SMART" id="SM00091">
    <property type="entry name" value="PAS"/>
    <property type="match status" value="1"/>
</dbReference>
<evidence type="ECO:0000259" key="8">
    <source>
        <dbReference type="PROSITE" id="PS50112"/>
    </source>
</evidence>
<dbReference type="SMART" id="SM00387">
    <property type="entry name" value="HATPase_c"/>
    <property type="match status" value="1"/>
</dbReference>
<dbReference type="PANTHER" id="PTHR43047">
    <property type="entry name" value="TWO-COMPONENT HISTIDINE PROTEIN KINASE"/>
    <property type="match status" value="1"/>
</dbReference>
<dbReference type="InterPro" id="IPR003661">
    <property type="entry name" value="HisK_dim/P_dom"/>
</dbReference>
<name>A0A1G1TDB6_9BACT</name>
<dbReference type="PROSITE" id="PS50112">
    <property type="entry name" value="PAS"/>
    <property type="match status" value="1"/>
</dbReference>
<dbReference type="Gene3D" id="3.30.565.10">
    <property type="entry name" value="Histidine kinase-like ATPase, C-terminal domain"/>
    <property type="match status" value="1"/>
</dbReference>
<dbReference type="InterPro" id="IPR004358">
    <property type="entry name" value="Sig_transdc_His_kin-like_C"/>
</dbReference>
<dbReference type="AlphaFoldDB" id="A0A1G1TDB6"/>
<evidence type="ECO:0000256" key="3">
    <source>
        <dbReference type="ARBA" id="ARBA00022553"/>
    </source>
</evidence>
<dbReference type="Pfam" id="PF13426">
    <property type="entry name" value="PAS_9"/>
    <property type="match status" value="1"/>
</dbReference>
<dbReference type="InterPro" id="IPR036890">
    <property type="entry name" value="HATPase_C_sf"/>
</dbReference>
<evidence type="ECO:0000256" key="2">
    <source>
        <dbReference type="ARBA" id="ARBA00012438"/>
    </source>
</evidence>
<dbReference type="SUPFAM" id="SSF47384">
    <property type="entry name" value="Homodimeric domain of signal transducing histidine kinase"/>
    <property type="match status" value="1"/>
</dbReference>
<evidence type="ECO:0000256" key="5">
    <source>
        <dbReference type="ARBA" id="ARBA00022777"/>
    </source>
</evidence>
<dbReference type="GO" id="GO:0009927">
    <property type="term" value="F:histidine phosphotransfer kinase activity"/>
    <property type="evidence" value="ECO:0007669"/>
    <property type="project" value="TreeGrafter"/>
</dbReference>
<keyword evidence="10" id="KW-1185">Reference proteome</keyword>
<dbReference type="STRING" id="1908236.BEN48_07910"/>
<dbReference type="CDD" id="cd00075">
    <property type="entry name" value="HATPase"/>
    <property type="match status" value="1"/>
</dbReference>
<dbReference type="RefSeq" id="WP_070731789.1">
    <property type="nucleotide sequence ID" value="NZ_MDZC01000010.1"/>
</dbReference>
<evidence type="ECO:0000259" key="7">
    <source>
        <dbReference type="PROSITE" id="PS50109"/>
    </source>
</evidence>
<dbReference type="Gene3D" id="3.30.450.20">
    <property type="entry name" value="PAS domain"/>
    <property type="match status" value="2"/>
</dbReference>
<feature type="coiled-coil region" evidence="6">
    <location>
        <begin position="253"/>
        <end position="309"/>
    </location>
</feature>
<dbReference type="NCBIfam" id="TIGR00229">
    <property type="entry name" value="sensory_box"/>
    <property type="match status" value="1"/>
</dbReference>
<dbReference type="InterPro" id="IPR003594">
    <property type="entry name" value="HATPase_dom"/>
</dbReference>
<dbReference type="CDD" id="cd00082">
    <property type="entry name" value="HisKA"/>
    <property type="match status" value="1"/>
</dbReference>
<gene>
    <name evidence="9" type="ORF">BEN48_07910</name>
</gene>
<accession>A0A1G1TDB6</accession>
<dbReference type="PROSITE" id="PS50109">
    <property type="entry name" value="HIS_KIN"/>
    <property type="match status" value="1"/>
</dbReference>